<evidence type="ECO:0000256" key="1">
    <source>
        <dbReference type="SAM" id="MobiDB-lite"/>
    </source>
</evidence>
<protein>
    <submittedName>
        <fullName evidence="2">Uncharacterized protein</fullName>
    </submittedName>
</protein>
<feature type="compositionally biased region" description="Basic and acidic residues" evidence="1">
    <location>
        <begin position="56"/>
        <end position="70"/>
    </location>
</feature>
<gene>
    <name evidence="2" type="ORF">SKAU_G00158090</name>
</gene>
<name>A0A9Q1FHY8_SYNKA</name>
<sequence>MPQVTEQPRAVLIAVHKRSVPSGRTAVSVSDARPTEGTTRRVPQRLRRRGTGGRSSRTDAGEGRHPEGTRRAAAVSPCLRALTAALIHPDVPRLTSAAVDAGHHGRFITELVWAW</sequence>
<proteinExistence type="predicted"/>
<dbReference type="Proteomes" id="UP001152622">
    <property type="component" value="Chromosome 5"/>
</dbReference>
<reference evidence="2" key="1">
    <citation type="journal article" date="2023" name="Science">
        <title>Genome structures resolve the early diversification of teleost fishes.</title>
        <authorList>
            <person name="Parey E."/>
            <person name="Louis A."/>
            <person name="Montfort J."/>
            <person name="Bouchez O."/>
            <person name="Roques C."/>
            <person name="Iampietro C."/>
            <person name="Lluch J."/>
            <person name="Castinel A."/>
            <person name="Donnadieu C."/>
            <person name="Desvignes T."/>
            <person name="Floi Bucao C."/>
            <person name="Jouanno E."/>
            <person name="Wen M."/>
            <person name="Mejri S."/>
            <person name="Dirks R."/>
            <person name="Jansen H."/>
            <person name="Henkel C."/>
            <person name="Chen W.J."/>
            <person name="Zahm M."/>
            <person name="Cabau C."/>
            <person name="Klopp C."/>
            <person name="Thompson A.W."/>
            <person name="Robinson-Rechavi M."/>
            <person name="Braasch I."/>
            <person name="Lecointre G."/>
            <person name="Bobe J."/>
            <person name="Postlethwait J.H."/>
            <person name="Berthelot C."/>
            <person name="Roest Crollius H."/>
            <person name="Guiguen Y."/>
        </authorList>
    </citation>
    <scope>NUCLEOTIDE SEQUENCE</scope>
    <source>
        <strain evidence="2">WJC10195</strain>
    </source>
</reference>
<evidence type="ECO:0000313" key="2">
    <source>
        <dbReference type="EMBL" id="KAJ8359284.1"/>
    </source>
</evidence>
<dbReference type="AlphaFoldDB" id="A0A9Q1FHY8"/>
<evidence type="ECO:0000313" key="3">
    <source>
        <dbReference type="Proteomes" id="UP001152622"/>
    </source>
</evidence>
<keyword evidence="3" id="KW-1185">Reference proteome</keyword>
<dbReference type="EMBL" id="JAINUF010000005">
    <property type="protein sequence ID" value="KAJ8359284.1"/>
    <property type="molecule type" value="Genomic_DNA"/>
</dbReference>
<feature type="region of interest" description="Disordered" evidence="1">
    <location>
        <begin position="21"/>
        <end position="73"/>
    </location>
</feature>
<comment type="caution">
    <text evidence="2">The sequence shown here is derived from an EMBL/GenBank/DDBJ whole genome shotgun (WGS) entry which is preliminary data.</text>
</comment>
<organism evidence="2 3">
    <name type="scientific">Synaphobranchus kaupii</name>
    <name type="common">Kaup's arrowtooth eel</name>
    <dbReference type="NCBI Taxonomy" id="118154"/>
    <lineage>
        <taxon>Eukaryota</taxon>
        <taxon>Metazoa</taxon>
        <taxon>Chordata</taxon>
        <taxon>Craniata</taxon>
        <taxon>Vertebrata</taxon>
        <taxon>Euteleostomi</taxon>
        <taxon>Actinopterygii</taxon>
        <taxon>Neopterygii</taxon>
        <taxon>Teleostei</taxon>
        <taxon>Anguilliformes</taxon>
        <taxon>Synaphobranchidae</taxon>
        <taxon>Synaphobranchus</taxon>
    </lineage>
</organism>
<accession>A0A9Q1FHY8</accession>
<feature type="compositionally biased region" description="Basic residues" evidence="1">
    <location>
        <begin position="42"/>
        <end position="51"/>
    </location>
</feature>